<evidence type="ECO:0000313" key="2">
    <source>
        <dbReference type="EMBL" id="KAH1171111.1"/>
    </source>
</evidence>
<name>A0A9D3X0G1_9SAUR</name>
<proteinExistence type="predicted"/>
<comment type="caution">
    <text evidence="2">The sequence shown here is derived from an EMBL/GenBank/DDBJ whole genome shotgun (WGS) entry which is preliminary data.</text>
</comment>
<organism evidence="2 3">
    <name type="scientific">Mauremys mutica</name>
    <name type="common">yellowpond turtle</name>
    <dbReference type="NCBI Taxonomy" id="74926"/>
    <lineage>
        <taxon>Eukaryota</taxon>
        <taxon>Metazoa</taxon>
        <taxon>Chordata</taxon>
        <taxon>Craniata</taxon>
        <taxon>Vertebrata</taxon>
        <taxon>Euteleostomi</taxon>
        <taxon>Archelosauria</taxon>
        <taxon>Testudinata</taxon>
        <taxon>Testudines</taxon>
        <taxon>Cryptodira</taxon>
        <taxon>Durocryptodira</taxon>
        <taxon>Testudinoidea</taxon>
        <taxon>Geoemydidae</taxon>
        <taxon>Geoemydinae</taxon>
        <taxon>Mauremys</taxon>
    </lineage>
</organism>
<dbReference type="Proteomes" id="UP000827986">
    <property type="component" value="Unassembled WGS sequence"/>
</dbReference>
<evidence type="ECO:0000313" key="3">
    <source>
        <dbReference type="Proteomes" id="UP000827986"/>
    </source>
</evidence>
<gene>
    <name evidence="2" type="ORF">KIL84_006729</name>
</gene>
<reference evidence="2" key="1">
    <citation type="submission" date="2021-09" db="EMBL/GenBank/DDBJ databases">
        <title>The genome of Mauremys mutica provides insights into the evolution of semi-aquatic lifestyle.</title>
        <authorList>
            <person name="Gong S."/>
            <person name="Gao Y."/>
        </authorList>
    </citation>
    <scope>NUCLEOTIDE SEQUENCE</scope>
    <source>
        <strain evidence="2">MM-2020</strain>
        <tissue evidence="2">Muscle</tissue>
    </source>
</reference>
<sequence length="123" mass="13221">MGRNGANGNERSSKKLQGLSPILQSFYVSSRGDGLPSEGKAKDERGEGLPVFARTRGDQPGLCAGMKYHQACAKYIRSKEGQVKKPYLNGWDISTIISPTQALNLADGCDSQGLATRHAKTSH</sequence>
<feature type="region of interest" description="Disordered" evidence="1">
    <location>
        <begin position="29"/>
        <end position="54"/>
    </location>
</feature>
<keyword evidence="3" id="KW-1185">Reference proteome</keyword>
<protein>
    <submittedName>
        <fullName evidence="2">Uncharacterized protein</fullName>
    </submittedName>
</protein>
<accession>A0A9D3X0G1</accession>
<dbReference type="AlphaFoldDB" id="A0A9D3X0G1"/>
<dbReference type="EMBL" id="JAHDVG010000483">
    <property type="protein sequence ID" value="KAH1171111.1"/>
    <property type="molecule type" value="Genomic_DNA"/>
</dbReference>
<evidence type="ECO:0000256" key="1">
    <source>
        <dbReference type="SAM" id="MobiDB-lite"/>
    </source>
</evidence>